<evidence type="ECO:0000313" key="2">
    <source>
        <dbReference type="Proteomes" id="UP000321513"/>
    </source>
</evidence>
<proteinExistence type="predicted"/>
<keyword evidence="2" id="KW-1185">Reference proteome</keyword>
<organism evidence="1 2">
    <name type="scientific">Segetibacter aerophilus</name>
    <dbReference type="NCBI Taxonomy" id="670293"/>
    <lineage>
        <taxon>Bacteria</taxon>
        <taxon>Pseudomonadati</taxon>
        <taxon>Bacteroidota</taxon>
        <taxon>Chitinophagia</taxon>
        <taxon>Chitinophagales</taxon>
        <taxon>Chitinophagaceae</taxon>
        <taxon>Segetibacter</taxon>
    </lineage>
</organism>
<dbReference type="AlphaFoldDB" id="A0A512B8J8"/>
<dbReference type="EMBL" id="BJYT01000002">
    <property type="protein sequence ID" value="GEO08284.1"/>
    <property type="molecule type" value="Genomic_DNA"/>
</dbReference>
<dbReference type="Proteomes" id="UP000321513">
    <property type="component" value="Unassembled WGS sequence"/>
</dbReference>
<evidence type="ECO:0000313" key="1">
    <source>
        <dbReference type="EMBL" id="GEO08284.1"/>
    </source>
</evidence>
<reference evidence="1 2" key="1">
    <citation type="submission" date="2019-07" db="EMBL/GenBank/DDBJ databases">
        <title>Whole genome shotgun sequence of Segetibacter aerophilus NBRC 106135.</title>
        <authorList>
            <person name="Hosoyama A."/>
            <person name="Uohara A."/>
            <person name="Ohji S."/>
            <person name="Ichikawa N."/>
        </authorList>
    </citation>
    <scope>NUCLEOTIDE SEQUENCE [LARGE SCALE GENOMIC DNA]</scope>
    <source>
        <strain evidence="1 2">NBRC 106135</strain>
    </source>
</reference>
<protein>
    <submittedName>
        <fullName evidence="1">Uncharacterized protein</fullName>
    </submittedName>
</protein>
<accession>A0A512B8J8</accession>
<name>A0A512B8J8_9BACT</name>
<comment type="caution">
    <text evidence="1">The sequence shown here is derived from an EMBL/GenBank/DDBJ whole genome shotgun (WGS) entry which is preliminary data.</text>
</comment>
<gene>
    <name evidence="1" type="ORF">SAE01_07800</name>
</gene>
<sequence>MWEILLQCPHEVSFERLSDIIDFEILSLQARFKCLSSFGIRKHQVQLTTKAK</sequence>